<proteinExistence type="predicted"/>
<sequence length="106" mass="12220">MIWANNKPQFIAHLVKQQVLNRRIRPIEDDRSDVERVKIEGVIMINIKGEEIETGMMIGNEMVRETETVMAKAVSQPSRPICKIHLKKHRKQENSPVHSRGRGSPK</sequence>
<reference evidence="1 2" key="2">
    <citation type="journal article" date="2022" name="Mol. Ecol. Resour.">
        <title>The genomes of chicory, endive, great burdock and yacon provide insights into Asteraceae paleo-polyploidization history and plant inulin production.</title>
        <authorList>
            <person name="Fan W."/>
            <person name="Wang S."/>
            <person name="Wang H."/>
            <person name="Wang A."/>
            <person name="Jiang F."/>
            <person name="Liu H."/>
            <person name="Zhao H."/>
            <person name="Xu D."/>
            <person name="Zhang Y."/>
        </authorList>
    </citation>
    <scope>NUCLEOTIDE SEQUENCE [LARGE SCALE GENOMIC DNA]</scope>
    <source>
        <strain evidence="2">cv. Punajuju</strain>
        <tissue evidence="1">Leaves</tissue>
    </source>
</reference>
<dbReference type="Proteomes" id="UP001055811">
    <property type="component" value="Linkage Group LG01"/>
</dbReference>
<evidence type="ECO:0000313" key="1">
    <source>
        <dbReference type="EMBL" id="KAI3788518.1"/>
    </source>
</evidence>
<organism evidence="1 2">
    <name type="scientific">Cichorium intybus</name>
    <name type="common">Chicory</name>
    <dbReference type="NCBI Taxonomy" id="13427"/>
    <lineage>
        <taxon>Eukaryota</taxon>
        <taxon>Viridiplantae</taxon>
        <taxon>Streptophyta</taxon>
        <taxon>Embryophyta</taxon>
        <taxon>Tracheophyta</taxon>
        <taxon>Spermatophyta</taxon>
        <taxon>Magnoliopsida</taxon>
        <taxon>eudicotyledons</taxon>
        <taxon>Gunneridae</taxon>
        <taxon>Pentapetalae</taxon>
        <taxon>asterids</taxon>
        <taxon>campanulids</taxon>
        <taxon>Asterales</taxon>
        <taxon>Asteraceae</taxon>
        <taxon>Cichorioideae</taxon>
        <taxon>Cichorieae</taxon>
        <taxon>Cichoriinae</taxon>
        <taxon>Cichorium</taxon>
    </lineage>
</organism>
<reference evidence="2" key="1">
    <citation type="journal article" date="2022" name="Mol. Ecol. Resour.">
        <title>The genomes of chicory, endive, great burdock and yacon provide insights into Asteraceae palaeo-polyploidization history and plant inulin production.</title>
        <authorList>
            <person name="Fan W."/>
            <person name="Wang S."/>
            <person name="Wang H."/>
            <person name="Wang A."/>
            <person name="Jiang F."/>
            <person name="Liu H."/>
            <person name="Zhao H."/>
            <person name="Xu D."/>
            <person name="Zhang Y."/>
        </authorList>
    </citation>
    <scope>NUCLEOTIDE SEQUENCE [LARGE SCALE GENOMIC DNA]</scope>
    <source>
        <strain evidence="2">cv. Punajuju</strain>
    </source>
</reference>
<protein>
    <submittedName>
        <fullName evidence="1">Uncharacterized protein</fullName>
    </submittedName>
</protein>
<dbReference type="EMBL" id="CM042009">
    <property type="protein sequence ID" value="KAI3788518.1"/>
    <property type="molecule type" value="Genomic_DNA"/>
</dbReference>
<comment type="caution">
    <text evidence="1">The sequence shown here is derived from an EMBL/GenBank/DDBJ whole genome shotgun (WGS) entry which is preliminary data.</text>
</comment>
<gene>
    <name evidence="1" type="ORF">L2E82_01286</name>
</gene>
<evidence type="ECO:0000313" key="2">
    <source>
        <dbReference type="Proteomes" id="UP001055811"/>
    </source>
</evidence>
<keyword evidence="2" id="KW-1185">Reference proteome</keyword>
<accession>A0ACB9GZA0</accession>
<name>A0ACB9GZA0_CICIN</name>